<dbReference type="AlphaFoldDB" id="A0A679IP85"/>
<proteinExistence type="predicted"/>
<dbReference type="EMBL" id="LR743507">
    <property type="protein sequence ID" value="CAA2101765.1"/>
    <property type="molecule type" value="Genomic_DNA"/>
</dbReference>
<reference evidence="1" key="1">
    <citation type="submission" date="2019-12" db="EMBL/GenBank/DDBJ databases">
        <authorList>
            <person name="Cremers G."/>
        </authorList>
    </citation>
    <scope>NUCLEOTIDE SEQUENCE</scope>
    <source>
        <strain evidence="1">Vvax</strain>
    </source>
</reference>
<protein>
    <submittedName>
        <fullName evidence="1">Uncharacterized protein</fullName>
    </submittedName>
</protein>
<accession>A0A679IP85</accession>
<organism evidence="1">
    <name type="scientific">Variovorax paradoxus</name>
    <dbReference type="NCBI Taxonomy" id="34073"/>
    <lineage>
        <taxon>Bacteria</taxon>
        <taxon>Pseudomonadati</taxon>
        <taxon>Pseudomonadota</taxon>
        <taxon>Betaproteobacteria</taxon>
        <taxon>Burkholderiales</taxon>
        <taxon>Comamonadaceae</taxon>
        <taxon>Variovorax</taxon>
    </lineage>
</organism>
<gene>
    <name evidence="1" type="ORF">VVAX_01415</name>
</gene>
<sequence>MNMEQFKSDIEATLAQAIALPGFSVDDYLDARDESPFDEAWSLAATGVADAAKAQPEETCNEQAAASRSLREWVFRTTAERTGEPELAACVSDDAGLILEASLCGWSSAWIGTLRRCYASHRLPQGDLCA</sequence>
<evidence type="ECO:0000313" key="1">
    <source>
        <dbReference type="EMBL" id="CAA2101765.1"/>
    </source>
</evidence>
<name>A0A679IP85_VARPD</name>